<sequence>MTEKTTRIVILGGGFGGLYTALRLSQLPWEPQEKPEIVLVDQSDRFLFSPLLYELLTGELQTWEIAPPFIELLQGTGVRFYQAVVSGIDIDQQRVHLQDGPEISYDRLVLTLGGETPLDLVPGATSYAYPFRTIVDAYRLEERLRILEESDVEKIRVAIVGAGYSGVELACKLTDRLGERGRFRLVEISDQILRTSPDFNREAAKKALDARGVFIDLETKVESIGQDTISLEYKNQLDTIPVDLVIWTVGTRVTTVVRNLPFKQNQRGQITTTPTLQVLDHPEIFALGDLADCRDAEGQQVPATAQAAFQQADYAAWNIWASVTVRPLLPFHYQQLGEMMALGKDNATLTGLGIKLDGSLAYVARRLAYLYRLPTLDHQIKVGVNWLVRPIIETIYSAVDAVSEKEVKGQGSKE</sequence>
<comment type="caution">
    <text evidence="7">The sequence shown here is derived from an EMBL/GenBank/DDBJ whole genome shotgun (WGS) entry which is preliminary data.</text>
</comment>
<dbReference type="PANTHER" id="PTHR42913">
    <property type="entry name" value="APOPTOSIS-INDUCING FACTOR 1"/>
    <property type="match status" value="1"/>
</dbReference>
<dbReference type="SUPFAM" id="SSF51905">
    <property type="entry name" value="FAD/NAD(P)-binding domain"/>
    <property type="match status" value="2"/>
</dbReference>
<dbReference type="InterPro" id="IPR051169">
    <property type="entry name" value="NADH-Q_oxidoreductase"/>
</dbReference>
<keyword evidence="3" id="KW-0285">Flavoprotein</keyword>
<keyword evidence="4" id="KW-0274">FAD</keyword>
<organism evidence="7 8">
    <name type="scientific">Anabaena subtropica FACHB-260</name>
    <dbReference type="NCBI Taxonomy" id="2692884"/>
    <lineage>
        <taxon>Bacteria</taxon>
        <taxon>Bacillati</taxon>
        <taxon>Cyanobacteriota</taxon>
        <taxon>Cyanophyceae</taxon>
        <taxon>Nostocales</taxon>
        <taxon>Nostocaceae</taxon>
        <taxon>Anabaena</taxon>
    </lineage>
</organism>
<dbReference type="Proteomes" id="UP000607281">
    <property type="component" value="Unassembled WGS sequence"/>
</dbReference>
<dbReference type="PRINTS" id="PR00411">
    <property type="entry name" value="PNDRDTASEI"/>
</dbReference>
<dbReference type="PRINTS" id="PR00368">
    <property type="entry name" value="FADPNR"/>
</dbReference>
<keyword evidence="8" id="KW-1185">Reference proteome</keyword>
<comment type="cofactor">
    <cofactor evidence="1">
        <name>FAD</name>
        <dbReference type="ChEBI" id="CHEBI:57692"/>
    </cofactor>
</comment>
<dbReference type="RefSeq" id="WP_190405717.1">
    <property type="nucleotide sequence ID" value="NZ_JACJRF010000004.1"/>
</dbReference>
<dbReference type="PANTHER" id="PTHR42913:SF4">
    <property type="entry name" value="ALTERNATIVE NAD(P)H-UBIQUINONE OXIDOREDUCTASE C1, CHLOROPLASTIC_MITOCHONDRIAL"/>
    <property type="match status" value="1"/>
</dbReference>
<accession>A0ABR8CK80</accession>
<dbReference type="InterPro" id="IPR036188">
    <property type="entry name" value="FAD/NAD-bd_sf"/>
</dbReference>
<feature type="domain" description="FAD/NAD(P)-binding" evidence="6">
    <location>
        <begin position="7"/>
        <end position="312"/>
    </location>
</feature>
<name>A0ABR8CK80_9NOST</name>
<dbReference type="Pfam" id="PF07992">
    <property type="entry name" value="Pyr_redox_2"/>
    <property type="match status" value="1"/>
</dbReference>
<protein>
    <submittedName>
        <fullName evidence="7">NAD(P)/FAD-dependent oxidoreductase</fullName>
    </submittedName>
</protein>
<gene>
    <name evidence="7" type="ORF">H6G18_03635</name>
</gene>
<comment type="similarity">
    <text evidence="2">Belongs to the NADH dehydrogenase family.</text>
</comment>
<evidence type="ECO:0000313" key="7">
    <source>
        <dbReference type="EMBL" id="MBD2343238.1"/>
    </source>
</evidence>
<dbReference type="Gene3D" id="3.50.50.100">
    <property type="match status" value="1"/>
</dbReference>
<evidence type="ECO:0000256" key="5">
    <source>
        <dbReference type="ARBA" id="ARBA00023002"/>
    </source>
</evidence>
<evidence type="ECO:0000256" key="4">
    <source>
        <dbReference type="ARBA" id="ARBA00022827"/>
    </source>
</evidence>
<evidence type="ECO:0000313" key="8">
    <source>
        <dbReference type="Proteomes" id="UP000607281"/>
    </source>
</evidence>
<evidence type="ECO:0000256" key="1">
    <source>
        <dbReference type="ARBA" id="ARBA00001974"/>
    </source>
</evidence>
<keyword evidence="5" id="KW-0560">Oxidoreductase</keyword>
<dbReference type="EMBL" id="JACJRF010000004">
    <property type="protein sequence ID" value="MBD2343238.1"/>
    <property type="molecule type" value="Genomic_DNA"/>
</dbReference>
<evidence type="ECO:0000256" key="3">
    <source>
        <dbReference type="ARBA" id="ARBA00022630"/>
    </source>
</evidence>
<proteinExistence type="inferred from homology"/>
<evidence type="ECO:0000259" key="6">
    <source>
        <dbReference type="Pfam" id="PF07992"/>
    </source>
</evidence>
<evidence type="ECO:0000256" key="2">
    <source>
        <dbReference type="ARBA" id="ARBA00005272"/>
    </source>
</evidence>
<reference evidence="7 8" key="1">
    <citation type="journal article" date="2020" name="ISME J.">
        <title>Comparative genomics reveals insights into cyanobacterial evolution and habitat adaptation.</title>
        <authorList>
            <person name="Chen M.Y."/>
            <person name="Teng W.K."/>
            <person name="Zhao L."/>
            <person name="Hu C.X."/>
            <person name="Zhou Y.K."/>
            <person name="Han B.P."/>
            <person name="Song L.R."/>
            <person name="Shu W.S."/>
        </authorList>
    </citation>
    <scope>NUCLEOTIDE SEQUENCE [LARGE SCALE GENOMIC DNA]</scope>
    <source>
        <strain evidence="7 8">FACHB-260</strain>
    </source>
</reference>
<dbReference type="InterPro" id="IPR023753">
    <property type="entry name" value="FAD/NAD-binding_dom"/>
</dbReference>